<dbReference type="Proteomes" id="UP000001646">
    <property type="component" value="Unplaced"/>
</dbReference>
<dbReference type="FunFam" id="1.20.5.170:FF:000056">
    <property type="entry name" value="DNA repair protein SWI5 homolog"/>
    <property type="match status" value="1"/>
</dbReference>
<keyword evidence="3" id="KW-0227">DNA damage</keyword>
<evidence type="ECO:0000256" key="6">
    <source>
        <dbReference type="ARBA" id="ARBA00059338"/>
    </source>
</evidence>
<comment type="function">
    <text evidence="6">Component of the SWI5-SFR1 complex, a complex required for double-strand break repair via homologous recombination.</text>
</comment>
<feature type="compositionally biased region" description="Polar residues" evidence="8">
    <location>
        <begin position="213"/>
        <end position="224"/>
    </location>
</feature>
<feature type="region of interest" description="Disordered" evidence="8">
    <location>
        <begin position="179"/>
        <end position="234"/>
    </location>
</feature>
<dbReference type="Bgee" id="ENSACAG00000007328">
    <property type="expression patterns" value="Expressed in liver and 13 other cell types or tissues"/>
</dbReference>
<keyword evidence="7" id="KW-0175">Coiled coil</keyword>
<feature type="coiled-coil region" evidence="7">
    <location>
        <begin position="238"/>
        <end position="265"/>
    </location>
</feature>
<keyword evidence="9" id="KW-0732">Signal</keyword>
<dbReference type="AlphaFoldDB" id="A0A803SSQ0"/>
<dbReference type="PANTHER" id="PTHR28529">
    <property type="entry name" value="DNA REPAIR PROTEIN SWI5 HOMOLOG"/>
    <property type="match status" value="1"/>
</dbReference>
<evidence type="ECO:0000256" key="1">
    <source>
        <dbReference type="ARBA" id="ARBA00008060"/>
    </source>
</evidence>
<dbReference type="Ensembl" id="ENSACAT00000045532.1">
    <property type="protein sequence ID" value="ENSACAP00000025990.1"/>
    <property type="gene ID" value="ENSACAG00000007328.3"/>
</dbReference>
<protein>
    <recommendedName>
        <fullName evidence="2">DNA repair protein SWI5 homolog</fullName>
    </recommendedName>
    <alternativeName>
        <fullName evidence="5">Protein SAE3 homolog</fullName>
    </alternativeName>
</protein>
<evidence type="ECO:0000256" key="3">
    <source>
        <dbReference type="ARBA" id="ARBA00022763"/>
    </source>
</evidence>
<evidence type="ECO:0000256" key="7">
    <source>
        <dbReference type="SAM" id="Coils"/>
    </source>
</evidence>
<accession>A0A803SSQ0</accession>
<feature type="chain" id="PRO_5032796068" description="DNA repair protein SWI5 homolog" evidence="9">
    <location>
        <begin position="30"/>
        <end position="309"/>
    </location>
</feature>
<organism evidence="10 11">
    <name type="scientific">Anolis carolinensis</name>
    <name type="common">Green anole</name>
    <name type="synonym">American chameleon</name>
    <dbReference type="NCBI Taxonomy" id="28377"/>
    <lineage>
        <taxon>Eukaryota</taxon>
        <taxon>Metazoa</taxon>
        <taxon>Chordata</taxon>
        <taxon>Craniata</taxon>
        <taxon>Vertebrata</taxon>
        <taxon>Euteleostomi</taxon>
        <taxon>Lepidosauria</taxon>
        <taxon>Squamata</taxon>
        <taxon>Bifurcata</taxon>
        <taxon>Unidentata</taxon>
        <taxon>Episquamata</taxon>
        <taxon>Toxicofera</taxon>
        <taxon>Iguania</taxon>
        <taxon>Dactyloidae</taxon>
        <taxon>Anolis</taxon>
    </lineage>
</organism>
<keyword evidence="4" id="KW-0234">DNA repair</keyword>
<dbReference type="GeneTree" id="ENSGT00390000009349"/>
<dbReference type="InParanoid" id="A0A803SSQ0"/>
<feature type="region of interest" description="Disordered" evidence="8">
    <location>
        <begin position="33"/>
        <end position="72"/>
    </location>
</feature>
<name>A0A803SSQ0_ANOCA</name>
<evidence type="ECO:0000256" key="5">
    <source>
        <dbReference type="ARBA" id="ARBA00030081"/>
    </source>
</evidence>
<dbReference type="PANTHER" id="PTHR28529:SF2">
    <property type="entry name" value="DNA REPAIR PROTEIN SWI5 HOMOLOG"/>
    <property type="match status" value="1"/>
</dbReference>
<dbReference type="Pfam" id="PF07061">
    <property type="entry name" value="Swi5"/>
    <property type="match status" value="1"/>
</dbReference>
<feature type="signal peptide" evidence="9">
    <location>
        <begin position="1"/>
        <end position="29"/>
    </location>
</feature>
<comment type="similarity">
    <text evidence="1">Belongs to the SWI5/SAE3 family.</text>
</comment>
<evidence type="ECO:0000256" key="4">
    <source>
        <dbReference type="ARBA" id="ARBA00023204"/>
    </source>
</evidence>
<dbReference type="GO" id="GO:0000724">
    <property type="term" value="P:double-strand break repair via homologous recombination"/>
    <property type="evidence" value="ECO:0007669"/>
    <property type="project" value="UniProtKB-ARBA"/>
</dbReference>
<dbReference type="GO" id="GO:0032798">
    <property type="term" value="C:Swi5-Sfr1 complex"/>
    <property type="evidence" value="ECO:0007669"/>
    <property type="project" value="UniProtKB-ARBA"/>
</dbReference>
<reference evidence="10" key="2">
    <citation type="submission" date="2025-08" db="UniProtKB">
        <authorList>
            <consortium name="Ensembl"/>
        </authorList>
    </citation>
    <scope>IDENTIFICATION</scope>
</reference>
<sequence length="309" mass="34253">GKPRPASPAFLCRPLTLYLLLGRRQLALPAPVRHVPGHVSPEEGRRGLTGGESKSRLRPGLAGKRQSAGAIPDRPILKRGDLAGERHCAGAILDRRPPPRRSFPAQAQSVFTPFRGLVAQSSLTNELRSCIPFSQGKENKNNQTLYREIKSETTNPKMQMEEEVGGICFSGAHLQKAGMEKPEQISSFQKEWEQSPGGKGGPSPRPFQKRTPLATQRNCNTSFKSPVPSLRACQPADKETLQQEIEELKNKIISLDKEIAPLLAEGCSLEELENHIALLHEYNEIKDTGQMLLGRLGKNQRRNLFVVFF</sequence>
<reference evidence="10" key="1">
    <citation type="submission" date="2009-12" db="EMBL/GenBank/DDBJ databases">
        <title>The Genome Sequence of Anolis carolinensis (Green Anole Lizard).</title>
        <authorList>
            <consortium name="The Genome Sequencing Platform"/>
            <person name="Di Palma F."/>
            <person name="Alfoldi J."/>
            <person name="Heiman D."/>
            <person name="Young S."/>
            <person name="Grabherr M."/>
            <person name="Johnson J."/>
            <person name="Lander E.S."/>
            <person name="Lindblad-Toh K."/>
        </authorList>
    </citation>
    <scope>NUCLEOTIDE SEQUENCE [LARGE SCALE GENOMIC DNA]</scope>
    <source>
        <strain evidence="10">JBL SC #1</strain>
    </source>
</reference>
<evidence type="ECO:0000256" key="9">
    <source>
        <dbReference type="SAM" id="SignalP"/>
    </source>
</evidence>
<reference evidence="10" key="3">
    <citation type="submission" date="2025-09" db="UniProtKB">
        <authorList>
            <consortium name="Ensembl"/>
        </authorList>
    </citation>
    <scope>IDENTIFICATION</scope>
</reference>
<dbReference type="Gene3D" id="1.20.5.170">
    <property type="match status" value="1"/>
</dbReference>
<evidence type="ECO:0000313" key="10">
    <source>
        <dbReference type="Ensembl" id="ENSACAP00000025990.1"/>
    </source>
</evidence>
<proteinExistence type="inferred from homology"/>
<evidence type="ECO:0000256" key="2">
    <source>
        <dbReference type="ARBA" id="ARBA00019825"/>
    </source>
</evidence>
<evidence type="ECO:0000256" key="8">
    <source>
        <dbReference type="SAM" id="MobiDB-lite"/>
    </source>
</evidence>
<keyword evidence="11" id="KW-1185">Reference proteome</keyword>
<dbReference type="InterPro" id="IPR010760">
    <property type="entry name" value="DNA-repair_Swi5"/>
</dbReference>
<evidence type="ECO:0000313" key="11">
    <source>
        <dbReference type="Proteomes" id="UP000001646"/>
    </source>
</evidence>